<dbReference type="EMBL" id="JYDQ01001197">
    <property type="protein sequence ID" value="KRY05628.1"/>
    <property type="molecule type" value="Genomic_DNA"/>
</dbReference>
<sequence length="47" mass="5814">MFKALRRADKSRSRHHKWYLLQTQQNDYKVVRFIITTYQFAYSNVGF</sequence>
<protein>
    <submittedName>
        <fullName evidence="1">Uncharacterized protein</fullName>
    </submittedName>
</protein>
<dbReference type="AlphaFoldDB" id="A0A0V0YZQ6"/>
<comment type="caution">
    <text evidence="1">The sequence shown here is derived from an EMBL/GenBank/DDBJ whole genome shotgun (WGS) entry which is preliminary data.</text>
</comment>
<evidence type="ECO:0000313" key="2">
    <source>
        <dbReference type="Proteomes" id="UP000054783"/>
    </source>
</evidence>
<name>A0A0V0YZQ6_9BILA</name>
<evidence type="ECO:0000313" key="1">
    <source>
        <dbReference type="EMBL" id="KRY05628.1"/>
    </source>
</evidence>
<organism evidence="1 2">
    <name type="scientific">Trichinella patagoniensis</name>
    <dbReference type="NCBI Taxonomy" id="990121"/>
    <lineage>
        <taxon>Eukaryota</taxon>
        <taxon>Metazoa</taxon>
        <taxon>Ecdysozoa</taxon>
        <taxon>Nematoda</taxon>
        <taxon>Enoplea</taxon>
        <taxon>Dorylaimia</taxon>
        <taxon>Trichinellida</taxon>
        <taxon>Trichinellidae</taxon>
        <taxon>Trichinella</taxon>
    </lineage>
</organism>
<reference evidence="1 2" key="1">
    <citation type="submission" date="2015-01" db="EMBL/GenBank/DDBJ databases">
        <title>Evolution of Trichinella species and genotypes.</title>
        <authorList>
            <person name="Korhonen P.K."/>
            <person name="Edoardo P."/>
            <person name="Giuseppe L.R."/>
            <person name="Gasser R.B."/>
        </authorList>
    </citation>
    <scope>NUCLEOTIDE SEQUENCE [LARGE SCALE GENOMIC DNA]</scope>
    <source>
        <strain evidence="1">ISS2496</strain>
    </source>
</reference>
<keyword evidence="2" id="KW-1185">Reference proteome</keyword>
<proteinExistence type="predicted"/>
<accession>A0A0V0YZQ6</accession>
<dbReference type="Proteomes" id="UP000054783">
    <property type="component" value="Unassembled WGS sequence"/>
</dbReference>
<gene>
    <name evidence="1" type="ORF">T12_2626</name>
</gene>